<geneLocation type="plasmid" evidence="1 2">
    <name>pBc10987</name>
</geneLocation>
<evidence type="ECO:0000313" key="1">
    <source>
        <dbReference type="EMBL" id="AAS45056.1"/>
    </source>
</evidence>
<dbReference type="EMBL" id="AE017195">
    <property type="protein sequence ID" value="AAS45056.1"/>
    <property type="molecule type" value="Genomic_DNA"/>
</dbReference>
<keyword evidence="1" id="KW-0614">Plasmid</keyword>
<protein>
    <submittedName>
        <fullName evidence="1">Uncharacterized protein</fullName>
    </submittedName>
</protein>
<accession>Q74NN7</accession>
<sequence>MYLRQAKSHVGIFYLHGSFLFSKKLEKMISEQN</sequence>
<dbReference type="HOGENOM" id="CLU_3380355_0_0_9"/>
<dbReference type="KEGG" id="bca:BCE_A0207"/>
<name>Q74NN7_BACC1</name>
<evidence type="ECO:0000313" key="2">
    <source>
        <dbReference type="Proteomes" id="UP000002527"/>
    </source>
</evidence>
<gene>
    <name evidence="1" type="ordered locus">BCE_A0207</name>
</gene>
<reference evidence="1 2" key="1">
    <citation type="journal article" date="2004" name="Nucleic Acids Res.">
        <title>The genome sequence of Bacillus cereus ATCC 10987 reveals metabolic adaptations and a large plasmid related to Bacillus anthracis pXO1.</title>
        <authorList>
            <person name="Rasko D.A."/>
            <person name="Ravel J."/>
            <person name="Okstad O.A."/>
            <person name="Helgason E."/>
            <person name="Cer R.Z."/>
            <person name="Jiang L."/>
            <person name="Shores K.A."/>
            <person name="Fouts D.E."/>
            <person name="Tourasse N.J."/>
            <person name="Angiuoli S.V."/>
            <person name="Kolonay J."/>
            <person name="Nelson W.C."/>
            <person name="Kolsto A.-B."/>
            <person name="Fraser C.M."/>
            <person name="Read T.D."/>
        </authorList>
    </citation>
    <scope>NUCLEOTIDE SEQUENCE [LARGE SCALE GENOMIC DNA]</scope>
    <source>
        <strain evidence="2">ATCC 10987 / NRS 248</strain>
        <plasmid evidence="2">Plasmid pBc10987</plasmid>
    </source>
</reference>
<dbReference type="AlphaFoldDB" id="Q74NN7"/>
<proteinExistence type="predicted"/>
<dbReference type="Proteomes" id="UP000002527">
    <property type="component" value="Plasmid pBc10987"/>
</dbReference>
<organism evidence="1 2">
    <name type="scientific">Bacillus cereus (strain ATCC 10987 / NRS 248)</name>
    <dbReference type="NCBI Taxonomy" id="222523"/>
    <lineage>
        <taxon>Bacteria</taxon>
        <taxon>Bacillati</taxon>
        <taxon>Bacillota</taxon>
        <taxon>Bacilli</taxon>
        <taxon>Bacillales</taxon>
        <taxon>Bacillaceae</taxon>
        <taxon>Bacillus</taxon>
        <taxon>Bacillus cereus group</taxon>
    </lineage>
</organism>